<evidence type="ECO:0000313" key="2">
    <source>
        <dbReference type="EMBL" id="NYD24436.1"/>
    </source>
</evidence>
<feature type="transmembrane region" description="Helical" evidence="1">
    <location>
        <begin position="225"/>
        <end position="244"/>
    </location>
</feature>
<feature type="transmembrane region" description="Helical" evidence="1">
    <location>
        <begin position="198"/>
        <end position="218"/>
    </location>
</feature>
<feature type="transmembrane region" description="Helical" evidence="1">
    <location>
        <begin position="99"/>
        <end position="117"/>
    </location>
</feature>
<evidence type="ECO:0000313" key="3">
    <source>
        <dbReference type="Proteomes" id="UP000521922"/>
    </source>
</evidence>
<dbReference type="Proteomes" id="UP000521922">
    <property type="component" value="Unassembled WGS sequence"/>
</dbReference>
<evidence type="ECO:0000256" key="1">
    <source>
        <dbReference type="SAM" id="Phobius"/>
    </source>
</evidence>
<keyword evidence="1" id="KW-1133">Transmembrane helix</keyword>
<keyword evidence="3" id="KW-1185">Reference proteome</keyword>
<keyword evidence="1" id="KW-0812">Transmembrane</keyword>
<accession>A0A7Y9DQ21</accession>
<sequence length="437" mass="47216">MSAADGRAGVWWLSPAGAVLLVVPATLVLAVFFDDAYFRQSWGTPKVLTPATAWLFALGAALFCLGALWPLLRSPASAAGGWPQLTAAQRSRLRRAATVVFRLTVVGYLAMAAAGVARGARPAQLLTVLTDQDAFDSTLRLQFAPVTGVTTLTQLGIAYVVLAAVLLSSGRDRGLELRLALVLFLALLRTYFLTERLAVLELLIPLVAVAALAISYRAGRIPARLVQLAPFLLVPAVVAVFSAFEYSRSWVFYSQHRGGSFVQFALDRLAGYYGTAYNNGQLALLHDEGGSVPYGSIEGFWTAPGIAQLHLYTLLTGRSEPDDFSTLLQQYGNPEFNSPGGVAIPFLDYGTVGGLAFFLVVGSLLGLAYRACCDGHLLAVLLYPVLATGLFEMPRYLYWGQGRVLPTLLALLLTWWYVSRARPPRPTSPRPTLRSTT</sequence>
<feature type="transmembrane region" description="Helical" evidence="1">
    <location>
        <begin position="346"/>
        <end position="368"/>
    </location>
</feature>
<organism evidence="2 3">
    <name type="scientific">Kineococcus aurantiacus</name>
    <dbReference type="NCBI Taxonomy" id="37633"/>
    <lineage>
        <taxon>Bacteria</taxon>
        <taxon>Bacillati</taxon>
        <taxon>Actinomycetota</taxon>
        <taxon>Actinomycetes</taxon>
        <taxon>Kineosporiales</taxon>
        <taxon>Kineosporiaceae</taxon>
        <taxon>Kineococcus</taxon>
    </lineage>
</organism>
<feature type="transmembrane region" description="Helical" evidence="1">
    <location>
        <begin position="397"/>
        <end position="418"/>
    </location>
</feature>
<feature type="transmembrane region" description="Helical" evidence="1">
    <location>
        <begin position="53"/>
        <end position="72"/>
    </location>
</feature>
<feature type="transmembrane region" description="Helical" evidence="1">
    <location>
        <begin position="375"/>
        <end position="391"/>
    </location>
</feature>
<proteinExistence type="predicted"/>
<reference evidence="2 3" key="1">
    <citation type="submission" date="2020-07" db="EMBL/GenBank/DDBJ databases">
        <title>Sequencing the genomes of 1000 actinobacteria strains.</title>
        <authorList>
            <person name="Klenk H.-P."/>
        </authorList>
    </citation>
    <scope>NUCLEOTIDE SEQUENCE [LARGE SCALE GENOMIC DNA]</scope>
    <source>
        <strain evidence="2 3">DSM 7487</strain>
    </source>
</reference>
<comment type="caution">
    <text evidence="2">The sequence shown here is derived from an EMBL/GenBank/DDBJ whole genome shotgun (WGS) entry which is preliminary data.</text>
</comment>
<dbReference type="EMBL" id="JACCBB010000001">
    <property type="protein sequence ID" value="NYD24436.1"/>
    <property type="molecule type" value="Genomic_DNA"/>
</dbReference>
<dbReference type="AlphaFoldDB" id="A0A7Y9DQ21"/>
<evidence type="ECO:0008006" key="4">
    <source>
        <dbReference type="Google" id="ProtNLM"/>
    </source>
</evidence>
<keyword evidence="1" id="KW-0472">Membrane</keyword>
<feature type="transmembrane region" description="Helical" evidence="1">
    <location>
        <begin position="12"/>
        <end position="33"/>
    </location>
</feature>
<dbReference type="RefSeq" id="WP_179754816.1">
    <property type="nucleotide sequence ID" value="NZ_BAAAGN010000021.1"/>
</dbReference>
<feature type="transmembrane region" description="Helical" evidence="1">
    <location>
        <begin position="175"/>
        <end position="192"/>
    </location>
</feature>
<protein>
    <recommendedName>
        <fullName evidence="4">Oligosaccharide repeat unit polymerase</fullName>
    </recommendedName>
</protein>
<name>A0A7Y9DQ21_9ACTN</name>
<gene>
    <name evidence="2" type="ORF">BJ968_003976</name>
</gene>
<feature type="transmembrane region" description="Helical" evidence="1">
    <location>
        <begin position="143"/>
        <end position="168"/>
    </location>
</feature>